<dbReference type="AlphaFoldDB" id="A0A7J7KXI2"/>
<dbReference type="PANTHER" id="PTHR43763:SF6">
    <property type="entry name" value="XAA-PRO AMINOPEPTIDASE 1"/>
    <property type="match status" value="1"/>
</dbReference>
<evidence type="ECO:0000256" key="1">
    <source>
        <dbReference type="SAM" id="MobiDB-lite"/>
    </source>
</evidence>
<dbReference type="EMBL" id="JACGCM010002813">
    <property type="protein sequence ID" value="KAF6135095.1"/>
    <property type="molecule type" value="Genomic_DNA"/>
</dbReference>
<proteinExistence type="predicted"/>
<evidence type="ECO:0000313" key="3">
    <source>
        <dbReference type="Proteomes" id="UP000541444"/>
    </source>
</evidence>
<dbReference type="InterPro" id="IPR029149">
    <property type="entry name" value="Creatin/AminoP/Spt16_N"/>
</dbReference>
<evidence type="ECO:0008006" key="4">
    <source>
        <dbReference type="Google" id="ProtNLM"/>
    </source>
</evidence>
<accession>A0A7J7KXI2</accession>
<protein>
    <recommendedName>
        <fullName evidence="4">Creatinase N-terminal domain-containing protein</fullName>
    </recommendedName>
</protein>
<dbReference type="Pfam" id="PF16189">
    <property type="entry name" value="Creatinase_N_2"/>
    <property type="match status" value="1"/>
</dbReference>
<dbReference type="Gene3D" id="3.40.350.10">
    <property type="entry name" value="Creatinase/prolidase N-terminal domain"/>
    <property type="match status" value="2"/>
</dbReference>
<dbReference type="InterPro" id="IPR050422">
    <property type="entry name" value="X-Pro_aminopeptidase_P"/>
</dbReference>
<evidence type="ECO:0000313" key="2">
    <source>
        <dbReference type="EMBL" id="KAF6135095.1"/>
    </source>
</evidence>
<keyword evidence="3" id="KW-1185">Reference proteome</keyword>
<organism evidence="2 3">
    <name type="scientific">Kingdonia uniflora</name>
    <dbReference type="NCBI Taxonomy" id="39325"/>
    <lineage>
        <taxon>Eukaryota</taxon>
        <taxon>Viridiplantae</taxon>
        <taxon>Streptophyta</taxon>
        <taxon>Embryophyta</taxon>
        <taxon>Tracheophyta</taxon>
        <taxon>Spermatophyta</taxon>
        <taxon>Magnoliopsida</taxon>
        <taxon>Ranunculales</taxon>
        <taxon>Circaeasteraceae</taxon>
        <taxon>Kingdonia</taxon>
    </lineage>
</organism>
<sequence length="277" mass="30795">MSTAEKQLSPSWTLMRAGNFGVPTTSEWLNDVLAPGCRISIDPFLFSSDAAEQLKGEISKRSHELVYLYDRNLVDEIWKERPNPPTNPVRLHELKYAGVNATAKLSSLRSELTESGASAIVISMLDEVAWLLNLRGSDVPRSPVMYAYLIVEIDGSKLFIDKSKVKTEVLAHLKNSRVELRPYESILSEIESLAAQGKELWLDTSCVNSAIVNTYRSACDKYVGGRPNKTKSKTGVPEGPGDRTSRPTGFYQISPISMAKAIKNYSELEGMRNSHLR</sequence>
<name>A0A7J7KXI2_9MAGN</name>
<dbReference type="OrthoDB" id="9995434at2759"/>
<dbReference type="Proteomes" id="UP000541444">
    <property type="component" value="Unassembled WGS sequence"/>
</dbReference>
<dbReference type="PANTHER" id="PTHR43763">
    <property type="entry name" value="XAA-PRO AMINOPEPTIDASE 1"/>
    <property type="match status" value="1"/>
</dbReference>
<comment type="caution">
    <text evidence="2">The sequence shown here is derived from an EMBL/GenBank/DDBJ whole genome shotgun (WGS) entry which is preliminary data.</text>
</comment>
<reference evidence="2 3" key="1">
    <citation type="journal article" date="2020" name="IScience">
        <title>Genome Sequencing of the Endangered Kingdonia uniflora (Circaeasteraceae, Ranunculales) Reveals Potential Mechanisms of Evolutionary Specialization.</title>
        <authorList>
            <person name="Sun Y."/>
            <person name="Deng T."/>
            <person name="Zhang A."/>
            <person name="Moore M.J."/>
            <person name="Landis J.B."/>
            <person name="Lin N."/>
            <person name="Zhang H."/>
            <person name="Zhang X."/>
            <person name="Huang J."/>
            <person name="Zhang X."/>
            <person name="Sun H."/>
            <person name="Wang H."/>
        </authorList>
    </citation>
    <scope>NUCLEOTIDE SEQUENCE [LARGE SCALE GENOMIC DNA]</scope>
    <source>
        <strain evidence="2">TB1705</strain>
        <tissue evidence="2">Leaf</tissue>
    </source>
</reference>
<gene>
    <name evidence="2" type="ORF">GIB67_040406</name>
</gene>
<feature type="region of interest" description="Disordered" evidence="1">
    <location>
        <begin position="223"/>
        <end position="250"/>
    </location>
</feature>